<comment type="caution">
    <text evidence="3">The sequence shown here is derived from an EMBL/GenBank/DDBJ whole genome shotgun (WGS) entry which is preliminary data.</text>
</comment>
<dbReference type="CDD" id="cd02440">
    <property type="entry name" value="AdoMet_MTases"/>
    <property type="match status" value="1"/>
</dbReference>
<proteinExistence type="predicted"/>
<protein>
    <recommendedName>
        <fullName evidence="5">23S rRNA (Guanine(745)-N(1))-methyltransferase</fullName>
    </recommendedName>
</protein>
<accession>A0ABP9VJ38</accession>
<dbReference type="Proteomes" id="UP001416858">
    <property type="component" value="Unassembled WGS sequence"/>
</dbReference>
<dbReference type="Gene3D" id="3.40.50.150">
    <property type="entry name" value="Vaccinia Virus protein VP39"/>
    <property type="match status" value="1"/>
</dbReference>
<dbReference type="Pfam" id="PF13649">
    <property type="entry name" value="Methyltransf_25"/>
    <property type="match status" value="1"/>
</dbReference>
<dbReference type="InterPro" id="IPR029063">
    <property type="entry name" value="SAM-dependent_MTases_sf"/>
</dbReference>
<dbReference type="RefSeq" id="WP_345682287.1">
    <property type="nucleotide sequence ID" value="NZ_BAABRO010000001.1"/>
</dbReference>
<dbReference type="SUPFAM" id="SSF53335">
    <property type="entry name" value="S-adenosyl-L-methionine-dependent methyltransferases"/>
    <property type="match status" value="1"/>
</dbReference>
<dbReference type="EMBL" id="BAABRO010000001">
    <property type="protein sequence ID" value="GAA5505217.1"/>
    <property type="molecule type" value="Genomic_DNA"/>
</dbReference>
<dbReference type="InterPro" id="IPR048647">
    <property type="entry name" value="RlmA_N"/>
</dbReference>
<gene>
    <name evidence="3" type="ORF">Rcae01_00658</name>
</gene>
<feature type="domain" description="Methyltransferase" evidence="1">
    <location>
        <begin position="102"/>
        <end position="182"/>
    </location>
</feature>
<reference evidence="3 4" key="1">
    <citation type="submission" date="2024-02" db="EMBL/GenBank/DDBJ databases">
        <title>Rhodopirellula caenicola NBRC 110016.</title>
        <authorList>
            <person name="Ichikawa N."/>
            <person name="Katano-Makiyama Y."/>
            <person name="Hidaka K."/>
        </authorList>
    </citation>
    <scope>NUCLEOTIDE SEQUENCE [LARGE SCALE GENOMIC DNA]</scope>
    <source>
        <strain evidence="3 4">NBRC 110016</strain>
    </source>
</reference>
<evidence type="ECO:0000259" key="1">
    <source>
        <dbReference type="Pfam" id="PF13649"/>
    </source>
</evidence>
<organism evidence="3 4">
    <name type="scientific">Novipirellula caenicola</name>
    <dbReference type="NCBI Taxonomy" id="1536901"/>
    <lineage>
        <taxon>Bacteria</taxon>
        <taxon>Pseudomonadati</taxon>
        <taxon>Planctomycetota</taxon>
        <taxon>Planctomycetia</taxon>
        <taxon>Pirellulales</taxon>
        <taxon>Pirellulaceae</taxon>
        <taxon>Novipirellula</taxon>
    </lineage>
</organism>
<dbReference type="InterPro" id="IPR016718">
    <property type="entry name" value="rRNA_m1G-MeTrfase_A_prd"/>
</dbReference>
<feature type="domain" description="23S rRNA (guanine(745)-N(1))-methyltransferase N-terminal" evidence="2">
    <location>
        <begin position="11"/>
        <end position="49"/>
    </location>
</feature>
<keyword evidence="4" id="KW-1185">Reference proteome</keyword>
<evidence type="ECO:0000259" key="2">
    <source>
        <dbReference type="Pfam" id="PF21302"/>
    </source>
</evidence>
<evidence type="ECO:0008006" key="5">
    <source>
        <dbReference type="Google" id="ProtNLM"/>
    </source>
</evidence>
<evidence type="ECO:0000313" key="4">
    <source>
        <dbReference type="Proteomes" id="UP001416858"/>
    </source>
</evidence>
<sequence>MFELRCTVRNCRELLQPRDRSLFCAAGHHFDRAKEGYWSLLQPQDRRSKNPGDADAAVLARHRWLERGYAAGLIETLRPWIADSASSDSATVPRTTVPRTIDLGCGEGSFGPALFSDEADGYCGVDLSKRAIKLAARGWPAGTWVLANADRTLPAADASVDRVISLFGRRPAAEIYRVLSETGICIVAVPGEEDLIELREQVQQAGHRRSRWQMAVDELSAAGLTFIEHKHWQQRVDLDTDAIADALAMTYRGVRHSQQTRLESLAAMTVTLAADLVLLRRGS</sequence>
<dbReference type="Pfam" id="PF21302">
    <property type="entry name" value="Zn_ribbon_RlmA"/>
    <property type="match status" value="1"/>
</dbReference>
<dbReference type="InterPro" id="IPR041698">
    <property type="entry name" value="Methyltransf_25"/>
</dbReference>
<evidence type="ECO:0000313" key="3">
    <source>
        <dbReference type="EMBL" id="GAA5505217.1"/>
    </source>
</evidence>
<name>A0ABP9VJ38_9BACT</name>
<dbReference type="PIRSF" id="PIRSF018249">
    <property type="entry name" value="MyrA_prd"/>
    <property type="match status" value="1"/>
</dbReference>